<keyword evidence="2" id="KW-0201">Cytochrome c-type biogenesis</keyword>
<dbReference type="CDD" id="cd02966">
    <property type="entry name" value="TlpA_like_family"/>
    <property type="match status" value="1"/>
</dbReference>
<evidence type="ECO:0000256" key="5">
    <source>
        <dbReference type="SAM" id="SignalP"/>
    </source>
</evidence>
<gene>
    <name evidence="7" type="ORF">LQ567_19145</name>
</gene>
<keyword evidence="4" id="KW-0676">Redox-active center</keyword>
<dbReference type="InterPro" id="IPR050553">
    <property type="entry name" value="Thioredoxin_ResA/DsbE_sf"/>
</dbReference>
<evidence type="ECO:0000256" key="4">
    <source>
        <dbReference type="ARBA" id="ARBA00023284"/>
    </source>
</evidence>
<proteinExistence type="predicted"/>
<dbReference type="Gene3D" id="3.40.30.10">
    <property type="entry name" value="Glutaredoxin"/>
    <property type="match status" value="1"/>
</dbReference>
<comment type="caution">
    <text evidence="7">The sequence shown here is derived from an EMBL/GenBank/DDBJ whole genome shotgun (WGS) entry which is preliminary data.</text>
</comment>
<reference evidence="7 8" key="1">
    <citation type="submission" date="2021-11" db="EMBL/GenBank/DDBJ databases">
        <title>Genomic of Niabella pedocola.</title>
        <authorList>
            <person name="Wu T."/>
        </authorList>
    </citation>
    <scope>NUCLEOTIDE SEQUENCE [LARGE SCALE GENOMIC DNA]</scope>
    <source>
        <strain evidence="7 8">JCM 31011</strain>
    </source>
</reference>
<dbReference type="InterPro" id="IPR036249">
    <property type="entry name" value="Thioredoxin-like_sf"/>
</dbReference>
<accession>A0ABS8PV15</accession>
<evidence type="ECO:0000313" key="7">
    <source>
        <dbReference type="EMBL" id="MCD2424908.1"/>
    </source>
</evidence>
<dbReference type="PANTHER" id="PTHR42852:SF6">
    <property type="entry name" value="THIOL:DISULFIDE INTERCHANGE PROTEIN DSBE"/>
    <property type="match status" value="1"/>
</dbReference>
<evidence type="ECO:0000313" key="8">
    <source>
        <dbReference type="Proteomes" id="UP001199816"/>
    </source>
</evidence>
<dbReference type="PANTHER" id="PTHR42852">
    <property type="entry name" value="THIOL:DISULFIDE INTERCHANGE PROTEIN DSBE"/>
    <property type="match status" value="1"/>
</dbReference>
<dbReference type="Proteomes" id="UP001199816">
    <property type="component" value="Unassembled WGS sequence"/>
</dbReference>
<dbReference type="InterPro" id="IPR000866">
    <property type="entry name" value="AhpC/TSA"/>
</dbReference>
<keyword evidence="5" id="KW-0732">Signal</keyword>
<evidence type="ECO:0000259" key="6">
    <source>
        <dbReference type="PROSITE" id="PS51352"/>
    </source>
</evidence>
<evidence type="ECO:0000256" key="2">
    <source>
        <dbReference type="ARBA" id="ARBA00022748"/>
    </source>
</evidence>
<feature type="domain" description="Thioredoxin" evidence="6">
    <location>
        <begin position="232"/>
        <end position="372"/>
    </location>
</feature>
<keyword evidence="3" id="KW-1015">Disulfide bond</keyword>
<feature type="signal peptide" evidence="5">
    <location>
        <begin position="1"/>
        <end position="18"/>
    </location>
</feature>
<comment type="subcellular location">
    <subcellularLocation>
        <location evidence="1">Cell envelope</location>
    </subcellularLocation>
</comment>
<dbReference type="RefSeq" id="WP_231007257.1">
    <property type="nucleotide sequence ID" value="NZ_JAJNEC010000005.1"/>
</dbReference>
<dbReference type="InterPro" id="IPR013766">
    <property type="entry name" value="Thioredoxin_domain"/>
</dbReference>
<evidence type="ECO:0000256" key="3">
    <source>
        <dbReference type="ARBA" id="ARBA00023157"/>
    </source>
</evidence>
<dbReference type="Pfam" id="PF14289">
    <property type="entry name" value="DUF4369"/>
    <property type="match status" value="1"/>
</dbReference>
<organism evidence="7 8">
    <name type="scientific">Niabella pedocola</name>
    <dbReference type="NCBI Taxonomy" id="1752077"/>
    <lineage>
        <taxon>Bacteria</taxon>
        <taxon>Pseudomonadati</taxon>
        <taxon>Bacteroidota</taxon>
        <taxon>Chitinophagia</taxon>
        <taxon>Chitinophagales</taxon>
        <taxon>Chitinophagaceae</taxon>
        <taxon>Niabella</taxon>
    </lineage>
</organism>
<dbReference type="SUPFAM" id="SSF52833">
    <property type="entry name" value="Thioredoxin-like"/>
    <property type="match status" value="1"/>
</dbReference>
<name>A0ABS8PV15_9BACT</name>
<dbReference type="PROSITE" id="PS51352">
    <property type="entry name" value="THIOREDOXIN_2"/>
    <property type="match status" value="1"/>
</dbReference>
<protein>
    <submittedName>
        <fullName evidence="7">AhpC/TSA family protein</fullName>
    </submittedName>
</protein>
<feature type="chain" id="PRO_5046428344" evidence="5">
    <location>
        <begin position="19"/>
        <end position="372"/>
    </location>
</feature>
<dbReference type="EMBL" id="JAJNEC010000005">
    <property type="protein sequence ID" value="MCD2424908.1"/>
    <property type="molecule type" value="Genomic_DNA"/>
</dbReference>
<evidence type="ECO:0000256" key="1">
    <source>
        <dbReference type="ARBA" id="ARBA00004196"/>
    </source>
</evidence>
<dbReference type="Pfam" id="PF00578">
    <property type="entry name" value="AhpC-TSA"/>
    <property type="match status" value="1"/>
</dbReference>
<sequence length="372" mass="41168">MKQLLWIGLSMLSLTVTAQSEQVTVKASIKGTEPGKWVYFREQGGGNKKDSVKTVAGGFTYTLDIPRGEGNMFFINMGKGFEDPNAYTMVYLDKGAVNIAGEGPGFKEARITGSAGLMDYQAFEKFIKTAPELSTADSVFSKANELYRNKDTVALNALQTVITQLRTTRTELMKKWISEHTQSAASTVVLSQIRFDLGEGELETIFNTLDATATDNAPGKNIARSIAVAKLTGIGQTAIDFTQNDTLGKPVSLKDFRGKYVLLDFWASWCRPCRAENPNVVAMYQKYKDKNFTVLGVSLDQPNAKEKWLEAIHKDRLTWTHVSDLKFWDNAVAKQYDVQGIPANFLIGPDGKIIARDLHGDELGNKLAELLK</sequence>
<dbReference type="InterPro" id="IPR025380">
    <property type="entry name" value="DUF4369"/>
</dbReference>
<keyword evidence="8" id="KW-1185">Reference proteome</keyword>